<evidence type="ECO:0000259" key="1">
    <source>
        <dbReference type="PROSITE" id="PS50836"/>
    </source>
</evidence>
<dbReference type="Proteomes" id="UP000735302">
    <property type="component" value="Unassembled WGS sequence"/>
</dbReference>
<dbReference type="AlphaFoldDB" id="A0AAV4CNV8"/>
<proteinExistence type="predicted"/>
<reference evidence="2 3" key="1">
    <citation type="journal article" date="2021" name="Elife">
        <title>Chloroplast acquisition without the gene transfer in kleptoplastic sea slugs, Plakobranchus ocellatus.</title>
        <authorList>
            <person name="Maeda T."/>
            <person name="Takahashi S."/>
            <person name="Yoshida T."/>
            <person name="Shimamura S."/>
            <person name="Takaki Y."/>
            <person name="Nagai Y."/>
            <person name="Toyoda A."/>
            <person name="Suzuki Y."/>
            <person name="Arimoto A."/>
            <person name="Ishii H."/>
            <person name="Satoh N."/>
            <person name="Nishiyama T."/>
            <person name="Hasebe M."/>
            <person name="Maruyama T."/>
            <person name="Minagawa J."/>
            <person name="Obokata J."/>
            <person name="Shigenobu S."/>
        </authorList>
    </citation>
    <scope>NUCLEOTIDE SEQUENCE [LARGE SCALE GENOMIC DNA]</scope>
</reference>
<feature type="domain" description="DOMON" evidence="1">
    <location>
        <begin position="1"/>
        <end position="101"/>
    </location>
</feature>
<evidence type="ECO:0000313" key="3">
    <source>
        <dbReference type="Proteomes" id="UP000735302"/>
    </source>
</evidence>
<sequence length="131" mass="14326">MVVAAGDVYIAWALSNDTMMGGDSVIGCKSINSQVSVFNSENQGPSPKFSTEYSLEASITRSSSSLANGVFRCEFTRPMTFGQGSRQMDLTQPWYWFVATGPLNGKCQCISTMLFTWFVSYTINSGLQLSV</sequence>
<keyword evidence="3" id="KW-1185">Reference proteome</keyword>
<dbReference type="PROSITE" id="PS50836">
    <property type="entry name" value="DOMON"/>
    <property type="match status" value="1"/>
</dbReference>
<evidence type="ECO:0000313" key="2">
    <source>
        <dbReference type="EMBL" id="GFO33578.1"/>
    </source>
</evidence>
<accession>A0AAV4CNV8</accession>
<dbReference type="InterPro" id="IPR005018">
    <property type="entry name" value="DOMON_domain"/>
</dbReference>
<organism evidence="2 3">
    <name type="scientific">Plakobranchus ocellatus</name>
    <dbReference type="NCBI Taxonomy" id="259542"/>
    <lineage>
        <taxon>Eukaryota</taxon>
        <taxon>Metazoa</taxon>
        <taxon>Spiralia</taxon>
        <taxon>Lophotrochozoa</taxon>
        <taxon>Mollusca</taxon>
        <taxon>Gastropoda</taxon>
        <taxon>Heterobranchia</taxon>
        <taxon>Euthyneura</taxon>
        <taxon>Panpulmonata</taxon>
        <taxon>Sacoglossa</taxon>
        <taxon>Placobranchoidea</taxon>
        <taxon>Plakobranchidae</taxon>
        <taxon>Plakobranchus</taxon>
    </lineage>
</organism>
<dbReference type="Pfam" id="PF03351">
    <property type="entry name" value="DOMON"/>
    <property type="match status" value="1"/>
</dbReference>
<protein>
    <submittedName>
        <fullName evidence="2">Domon domain-containing protein frrs1l</fullName>
    </submittedName>
</protein>
<name>A0AAV4CNV8_9GAST</name>
<gene>
    <name evidence="2" type="ORF">PoB_006008300</name>
</gene>
<comment type="caution">
    <text evidence="2">The sequence shown here is derived from an EMBL/GenBank/DDBJ whole genome shotgun (WGS) entry which is preliminary data.</text>
</comment>
<dbReference type="EMBL" id="BLXT01006811">
    <property type="protein sequence ID" value="GFO33578.1"/>
    <property type="molecule type" value="Genomic_DNA"/>
</dbReference>
<dbReference type="SMART" id="SM00664">
    <property type="entry name" value="DoH"/>
    <property type="match status" value="1"/>
</dbReference>